<dbReference type="InterPro" id="IPR051726">
    <property type="entry name" value="Chitin_Synth_Reg"/>
</dbReference>
<dbReference type="Pfam" id="PF08238">
    <property type="entry name" value="Sel1"/>
    <property type="match status" value="4"/>
</dbReference>
<evidence type="ECO:0000313" key="4">
    <source>
        <dbReference type="Proteomes" id="UP001049176"/>
    </source>
</evidence>
<dbReference type="InterPro" id="IPR011990">
    <property type="entry name" value="TPR-like_helical_dom_sf"/>
</dbReference>
<keyword evidence="1" id="KW-0677">Repeat</keyword>
<reference evidence="3" key="1">
    <citation type="journal article" date="2021" name="Genome Biol. Evol.">
        <title>The assembled and annotated genome of the fairy-ring fungus Marasmius oreades.</title>
        <authorList>
            <person name="Hiltunen M."/>
            <person name="Ament-Velasquez S.L."/>
            <person name="Johannesson H."/>
        </authorList>
    </citation>
    <scope>NUCLEOTIDE SEQUENCE</scope>
    <source>
        <strain evidence="3">03SP1</strain>
    </source>
</reference>
<evidence type="ECO:0000313" key="3">
    <source>
        <dbReference type="EMBL" id="KAG7089871.1"/>
    </source>
</evidence>
<dbReference type="InterPro" id="IPR006597">
    <property type="entry name" value="Sel1-like"/>
</dbReference>
<dbReference type="SMART" id="SM00671">
    <property type="entry name" value="SEL1"/>
    <property type="match status" value="6"/>
</dbReference>
<dbReference type="Proteomes" id="UP001049176">
    <property type="component" value="Chromosome 7"/>
</dbReference>
<feature type="compositionally biased region" description="Basic and acidic residues" evidence="2">
    <location>
        <begin position="852"/>
        <end position="861"/>
    </location>
</feature>
<dbReference type="PANTHER" id="PTHR46430:SF2">
    <property type="entry name" value="CHITIN SYNTHASE REGULATORY FACTOR 4"/>
    <property type="match status" value="1"/>
</dbReference>
<keyword evidence="4" id="KW-1185">Reference proteome</keyword>
<feature type="compositionally biased region" description="Basic and acidic residues" evidence="2">
    <location>
        <begin position="641"/>
        <end position="652"/>
    </location>
</feature>
<dbReference type="EMBL" id="CM032187">
    <property type="protein sequence ID" value="KAG7089871.1"/>
    <property type="molecule type" value="Genomic_DNA"/>
</dbReference>
<dbReference type="AlphaFoldDB" id="A0A9P7RVB5"/>
<dbReference type="PANTHER" id="PTHR46430">
    <property type="entry name" value="PROTEIN SKT5-RELATED"/>
    <property type="match status" value="1"/>
</dbReference>
<dbReference type="RefSeq" id="XP_043006341.1">
    <property type="nucleotide sequence ID" value="XM_043156554.1"/>
</dbReference>
<dbReference type="OrthoDB" id="272077at2759"/>
<organism evidence="3 4">
    <name type="scientific">Marasmius oreades</name>
    <name type="common">fairy-ring Marasmius</name>
    <dbReference type="NCBI Taxonomy" id="181124"/>
    <lineage>
        <taxon>Eukaryota</taxon>
        <taxon>Fungi</taxon>
        <taxon>Dikarya</taxon>
        <taxon>Basidiomycota</taxon>
        <taxon>Agaricomycotina</taxon>
        <taxon>Agaricomycetes</taxon>
        <taxon>Agaricomycetidae</taxon>
        <taxon>Agaricales</taxon>
        <taxon>Marasmiineae</taxon>
        <taxon>Marasmiaceae</taxon>
        <taxon>Marasmius</taxon>
    </lineage>
</organism>
<feature type="compositionally biased region" description="Basic and acidic residues" evidence="2">
    <location>
        <begin position="661"/>
        <end position="677"/>
    </location>
</feature>
<name>A0A9P7RVB5_9AGAR</name>
<dbReference type="GeneID" id="66080585"/>
<protein>
    <recommendedName>
        <fullName evidence="5">HCP-like protein</fullName>
    </recommendedName>
</protein>
<comment type="caution">
    <text evidence="3">The sequence shown here is derived from an EMBL/GenBank/DDBJ whole genome shotgun (WGS) entry which is preliminary data.</text>
</comment>
<evidence type="ECO:0000256" key="2">
    <source>
        <dbReference type="SAM" id="MobiDB-lite"/>
    </source>
</evidence>
<feature type="region of interest" description="Disordered" evidence="2">
    <location>
        <begin position="632"/>
        <end position="861"/>
    </location>
</feature>
<accession>A0A9P7RVB5</accession>
<evidence type="ECO:0000256" key="1">
    <source>
        <dbReference type="ARBA" id="ARBA00022737"/>
    </source>
</evidence>
<gene>
    <name evidence="3" type="ORF">E1B28_011510</name>
</gene>
<dbReference type="Gene3D" id="1.25.40.10">
    <property type="entry name" value="Tetratricopeptide repeat domain"/>
    <property type="match status" value="1"/>
</dbReference>
<feature type="compositionally biased region" description="Pro residues" evidence="2">
    <location>
        <begin position="123"/>
        <end position="137"/>
    </location>
</feature>
<feature type="compositionally biased region" description="Basic and acidic residues" evidence="2">
    <location>
        <begin position="701"/>
        <end position="713"/>
    </location>
</feature>
<feature type="compositionally biased region" description="Low complexity" evidence="2">
    <location>
        <begin position="803"/>
        <end position="823"/>
    </location>
</feature>
<feature type="compositionally biased region" description="Pro residues" evidence="2">
    <location>
        <begin position="689"/>
        <end position="698"/>
    </location>
</feature>
<evidence type="ECO:0008006" key="5">
    <source>
        <dbReference type="Google" id="ProtNLM"/>
    </source>
</evidence>
<proteinExistence type="predicted"/>
<sequence length="861" mass="91819">MYVQRTHYRSFPCTSNRVPQKHPDRTFSIHRERITLALQYLFLRSQLILHCDPRFLTALQMARNLENLGGYANTPPPLPNPPQLQVNYTPGFHSPPPNSYNAGYQSRPPPPPQGPNSYNTYQSPPPPPPQGPNPYGPGPGAWSPWGGLQAPGPQGSLPPGAMPPRSYSASPQPGYHSGPPQPPPLNHTSSAPALHQDAYNSAPSLAQSMSSLSLGNIGSNSPPPGASTSLTADLPLIPTLLSILPTIRSAPPTTQIQWCRDVLLLVDKAAATSAALASTYPNSASSSSTDPPSGPVVLDDQQLAQLAQIAVPLALQIAGQAPTSGSMNGIQAYVAEALYHRACLTASGAFPEHVKQNPRQAFRDFEGAARGGYARAWFRIGRDYEAFGDVVHAKECFERGAKNGVAACMYRLGMAHLLGQLNLPVSPEIALPLLKRAAVASHLDSPQPGYVYALLLLGEFTQYTVPPHLWNQLQLLPPHLAHLPGNQGVQGEAKTHLERSAHLHFAPAQYKLGHAYEFAVPPWEFDALLSVEWYSRASQQGEVEADMALSKWFLCGSGDVAGPNGFDKDESLARVFAEKAARRGLPSAEFGLAYYFEVGVGGEKNLNESIAWYAKAASHGNTDAADRLAALQQPSPQSLSRAEHDNITENKLVRTRTQAKLRSEAQKVRDGYLEKQEPPQMYQASSYGGPPPGHPGPQQPYRRDSKQVVELIRKNTLGSSGSSDAPGGPGRHHGRYTTEPKPGGPPHPTPQGSLPPQGYGNPGPQLGLPKQYPNANRYTLVDHGSGSPKPSTSPHGSPGLGHPGRVPSAGPPGSSHGPGNRPGSSGGPAGGTPKPRPSGPQTFAEMGIQSGKADEKDCVVM</sequence>
<dbReference type="SUPFAM" id="SSF81901">
    <property type="entry name" value="HCP-like"/>
    <property type="match status" value="2"/>
</dbReference>
<feature type="region of interest" description="Disordered" evidence="2">
    <location>
        <begin position="72"/>
        <end position="192"/>
    </location>
</feature>